<gene>
    <name evidence="3" type="ORF">F0562_003592</name>
</gene>
<dbReference type="EMBL" id="CM018032">
    <property type="protein sequence ID" value="KAA8547142.1"/>
    <property type="molecule type" value="Genomic_DNA"/>
</dbReference>
<dbReference type="OrthoDB" id="45365at2759"/>
<dbReference type="InterPro" id="IPR036770">
    <property type="entry name" value="Ankyrin_rpt-contain_sf"/>
</dbReference>
<dbReference type="Proteomes" id="UP000325577">
    <property type="component" value="Linkage Group LG1"/>
</dbReference>
<protein>
    <submittedName>
        <fullName evidence="3">Uncharacterized protein</fullName>
    </submittedName>
</protein>
<sequence length="332" mass="37918">MVEKKWEMQLLLIGILDIGFQKLHAKFWNVLEILVPHIKHIGDTKLLHCQVCYVVHHICKKVVLLDYPEAYSRLGESFILATKNGIHEVVEEILKKFPSVIGFKDEDNYTAFQLAIMYRHEIIFNIINQYGGQEEFLSDLVDNKGNNILHLAGYLARENRLNLMSPAILQVQRELQWYKGALFVCGGVIFDVGCPLNLVLKYEMTKNCWTVMKKMITARSFFASGVIEGMIYVAGGNNTDLFELNSAEVLDPDKGIWQPIANMGTRMASYDAAVLNRKLLVTEGWFWPFYFVPRGQIYDPKTDNWEGMAAGLREGWTGSSVVVYGPRKLQDI</sequence>
<dbReference type="Gene3D" id="1.25.40.20">
    <property type="entry name" value="Ankyrin repeat-containing domain"/>
    <property type="match status" value="1"/>
</dbReference>
<proteinExistence type="predicted"/>
<evidence type="ECO:0000313" key="4">
    <source>
        <dbReference type="Proteomes" id="UP000325577"/>
    </source>
</evidence>
<dbReference type="Gene3D" id="2.120.10.80">
    <property type="entry name" value="Kelch-type beta propeller"/>
    <property type="match status" value="1"/>
</dbReference>
<dbReference type="SUPFAM" id="SSF48403">
    <property type="entry name" value="Ankyrin repeat"/>
    <property type="match status" value="1"/>
</dbReference>
<evidence type="ECO:0000313" key="3">
    <source>
        <dbReference type="EMBL" id="KAA8547142.1"/>
    </source>
</evidence>
<dbReference type="AlphaFoldDB" id="A0A5J5BZR5"/>
<reference evidence="3 4" key="1">
    <citation type="submission" date="2019-09" db="EMBL/GenBank/DDBJ databases">
        <title>A chromosome-level genome assembly of the Chinese tupelo Nyssa sinensis.</title>
        <authorList>
            <person name="Yang X."/>
            <person name="Kang M."/>
            <person name="Yang Y."/>
            <person name="Xiong H."/>
            <person name="Wang M."/>
            <person name="Zhang Z."/>
            <person name="Wang Z."/>
            <person name="Wu H."/>
            <person name="Ma T."/>
            <person name="Liu J."/>
            <person name="Xi Z."/>
        </authorList>
    </citation>
    <scope>NUCLEOTIDE SEQUENCE [LARGE SCALE GENOMIC DNA]</scope>
    <source>
        <strain evidence="3">J267</strain>
        <tissue evidence="3">Leaf</tissue>
    </source>
</reference>
<name>A0A5J5BZR5_9ASTE</name>
<organism evidence="3 4">
    <name type="scientific">Nyssa sinensis</name>
    <dbReference type="NCBI Taxonomy" id="561372"/>
    <lineage>
        <taxon>Eukaryota</taxon>
        <taxon>Viridiplantae</taxon>
        <taxon>Streptophyta</taxon>
        <taxon>Embryophyta</taxon>
        <taxon>Tracheophyta</taxon>
        <taxon>Spermatophyta</taxon>
        <taxon>Magnoliopsida</taxon>
        <taxon>eudicotyledons</taxon>
        <taxon>Gunneridae</taxon>
        <taxon>Pentapetalae</taxon>
        <taxon>asterids</taxon>
        <taxon>Cornales</taxon>
        <taxon>Nyssaceae</taxon>
        <taxon>Nyssa</taxon>
    </lineage>
</organism>
<keyword evidence="1" id="KW-0880">Kelch repeat</keyword>
<dbReference type="PANTHER" id="PTHR46344">
    <property type="entry name" value="OS02G0202900 PROTEIN"/>
    <property type="match status" value="1"/>
</dbReference>
<keyword evidence="2" id="KW-0677">Repeat</keyword>
<accession>A0A5J5BZR5</accession>
<evidence type="ECO:0000256" key="2">
    <source>
        <dbReference type="ARBA" id="ARBA00022737"/>
    </source>
</evidence>
<dbReference type="SUPFAM" id="SSF117281">
    <property type="entry name" value="Kelch motif"/>
    <property type="match status" value="1"/>
</dbReference>
<dbReference type="PANTHER" id="PTHR46344:SF4">
    <property type="entry name" value="OS07G0153400 PROTEIN"/>
    <property type="match status" value="1"/>
</dbReference>
<dbReference type="Pfam" id="PF01344">
    <property type="entry name" value="Kelch_1"/>
    <property type="match status" value="2"/>
</dbReference>
<dbReference type="SMART" id="SM00612">
    <property type="entry name" value="Kelch"/>
    <property type="match status" value="2"/>
</dbReference>
<keyword evidence="4" id="KW-1185">Reference proteome</keyword>
<dbReference type="InterPro" id="IPR006652">
    <property type="entry name" value="Kelch_1"/>
</dbReference>
<evidence type="ECO:0000256" key="1">
    <source>
        <dbReference type="ARBA" id="ARBA00022441"/>
    </source>
</evidence>
<dbReference type="InterPro" id="IPR015915">
    <property type="entry name" value="Kelch-typ_b-propeller"/>
</dbReference>